<gene>
    <name evidence="2" type="ORF">MSZNOR_1955</name>
</gene>
<dbReference type="InterPro" id="IPR016181">
    <property type="entry name" value="Acyl_CoA_acyltransferase"/>
</dbReference>
<dbReference type="InterPro" id="IPR038740">
    <property type="entry name" value="BioF2-like_GNAT_dom"/>
</dbReference>
<dbReference type="RefSeq" id="WP_026610331.1">
    <property type="nucleotide sequence ID" value="NZ_OX458333.1"/>
</dbReference>
<evidence type="ECO:0000313" key="3">
    <source>
        <dbReference type="Proteomes" id="UP001162030"/>
    </source>
</evidence>
<dbReference type="Proteomes" id="UP001162030">
    <property type="component" value="Chromosome"/>
</dbReference>
<evidence type="ECO:0000313" key="2">
    <source>
        <dbReference type="EMBL" id="CAI8820810.1"/>
    </source>
</evidence>
<protein>
    <submittedName>
        <fullName evidence="2">CelD/BcsL family acetyltransferase involved in cellulose biosynthesis</fullName>
    </submittedName>
</protein>
<reference evidence="2 3" key="1">
    <citation type="submission" date="2023-03" db="EMBL/GenBank/DDBJ databases">
        <authorList>
            <person name="Pearce D."/>
        </authorList>
    </citation>
    <scope>NUCLEOTIDE SEQUENCE [LARGE SCALE GENOMIC DNA]</scope>
    <source>
        <strain evidence="2">Msz</strain>
    </source>
</reference>
<organism evidence="2 3">
    <name type="scientific">Methylocaldum szegediense</name>
    <dbReference type="NCBI Taxonomy" id="73780"/>
    <lineage>
        <taxon>Bacteria</taxon>
        <taxon>Pseudomonadati</taxon>
        <taxon>Pseudomonadota</taxon>
        <taxon>Gammaproteobacteria</taxon>
        <taxon>Methylococcales</taxon>
        <taxon>Methylococcaceae</taxon>
        <taxon>Methylocaldum</taxon>
    </lineage>
</organism>
<keyword evidence="3" id="KW-1185">Reference proteome</keyword>
<feature type="domain" description="BioF2-like acetyltransferase" evidence="1">
    <location>
        <begin position="182"/>
        <end position="329"/>
    </location>
</feature>
<dbReference type="SUPFAM" id="SSF55729">
    <property type="entry name" value="Acyl-CoA N-acyltransferases (Nat)"/>
    <property type="match status" value="1"/>
</dbReference>
<proteinExistence type="predicted"/>
<sequence length="383" mass="43514">MIKIEIVQSEQGFLELEPEWNPLLEASGLGNIFLTWEWVSTWWRHFGRERHKPWVITARDGVDGRLVGLLPLALQTVKLGGLRLRQLAFMGDDRVIDHLDAITMPRYREVIVPFFVECLIGKRTKHDFVRLDAMRSDSGFVRVLLEAIEHGAGAGHMIHDSVCPYLSLPSSWESYWSSLGKQSRYNFTRKAKRLQARADGPVAYRTIDSKTELAGAIRELARLHQARQRQKGNPGAFAQDRAIEFHTELAGHFLEKGWLRLYLLTVAEHAIAAIYCYKFGGKFSFYQSGYDPAWADCSPGALIMLHAVREAINEGVDEFDFLRGTEAYKALWTSAARTDRRLRIASSLPGWLVLRGYQVAYAGLRAIKSNFLGWSHRHVKAAS</sequence>
<accession>A0ABN8X1T2</accession>
<dbReference type="EMBL" id="OX458333">
    <property type="protein sequence ID" value="CAI8820810.1"/>
    <property type="molecule type" value="Genomic_DNA"/>
</dbReference>
<evidence type="ECO:0000259" key="1">
    <source>
        <dbReference type="Pfam" id="PF13480"/>
    </source>
</evidence>
<name>A0ABN8X1T2_9GAMM</name>
<dbReference type="Pfam" id="PF13480">
    <property type="entry name" value="Acetyltransf_6"/>
    <property type="match status" value="1"/>
</dbReference>
<dbReference type="Gene3D" id="3.40.630.30">
    <property type="match status" value="1"/>
</dbReference>